<keyword evidence="6" id="KW-0547">Nucleotide-binding</keyword>
<dbReference type="Gene3D" id="3.30.40.10">
    <property type="entry name" value="Zinc/RING finger domain, C3HC4 (zinc finger)"/>
    <property type="match status" value="1"/>
</dbReference>
<dbReference type="SUPFAM" id="SSF57850">
    <property type="entry name" value="RING/U-box"/>
    <property type="match status" value="1"/>
</dbReference>
<dbReference type="Proteomes" id="UP000604825">
    <property type="component" value="Unassembled WGS sequence"/>
</dbReference>
<evidence type="ECO:0000256" key="3">
    <source>
        <dbReference type="ARBA" id="ARBA00012483"/>
    </source>
</evidence>
<keyword evidence="4" id="KW-0808">Transferase</keyword>
<dbReference type="InterPro" id="IPR013083">
    <property type="entry name" value="Znf_RING/FYVE/PHD"/>
</dbReference>
<dbReference type="SMART" id="SM00504">
    <property type="entry name" value="Ubox"/>
    <property type="match status" value="1"/>
</dbReference>
<dbReference type="InterPro" id="IPR051348">
    <property type="entry name" value="U-box_ubiquitin_ligases"/>
</dbReference>
<evidence type="ECO:0000259" key="8">
    <source>
        <dbReference type="PROSITE" id="PS51698"/>
    </source>
</evidence>
<dbReference type="GO" id="GO:0005524">
    <property type="term" value="F:ATP binding"/>
    <property type="evidence" value="ECO:0007669"/>
    <property type="project" value="UniProtKB-UniRule"/>
</dbReference>
<evidence type="ECO:0000256" key="6">
    <source>
        <dbReference type="PROSITE-ProRule" id="PRU10141"/>
    </source>
</evidence>
<dbReference type="SUPFAM" id="SSF52402">
    <property type="entry name" value="Adenine nucleotide alpha hydrolases-like"/>
    <property type="match status" value="1"/>
</dbReference>
<evidence type="ECO:0000256" key="5">
    <source>
        <dbReference type="ARBA" id="ARBA00022786"/>
    </source>
</evidence>
<accession>A0A811N781</accession>
<dbReference type="PROSITE" id="PS51698">
    <property type="entry name" value="U_BOX"/>
    <property type="match status" value="1"/>
</dbReference>
<reference evidence="9" key="1">
    <citation type="submission" date="2020-10" db="EMBL/GenBank/DDBJ databases">
        <authorList>
            <person name="Han B."/>
            <person name="Lu T."/>
            <person name="Zhao Q."/>
            <person name="Huang X."/>
            <person name="Zhao Y."/>
        </authorList>
    </citation>
    <scope>NUCLEOTIDE SEQUENCE</scope>
</reference>
<dbReference type="UniPathway" id="UPA00143"/>
<dbReference type="EC" id="2.3.2.27" evidence="3"/>
<feature type="compositionally biased region" description="Low complexity" evidence="7">
    <location>
        <begin position="195"/>
        <end position="212"/>
    </location>
</feature>
<keyword evidence="5" id="KW-0833">Ubl conjugation pathway</keyword>
<protein>
    <recommendedName>
        <fullName evidence="3">RING-type E3 ubiquitin transferase</fullName>
        <ecNumber evidence="3">2.3.2.27</ecNumber>
    </recommendedName>
</protein>
<keyword evidence="10" id="KW-1185">Reference proteome</keyword>
<feature type="region of interest" description="Disordered" evidence="7">
    <location>
        <begin position="187"/>
        <end position="231"/>
    </location>
</feature>
<dbReference type="InterPro" id="IPR017441">
    <property type="entry name" value="Protein_kinase_ATP_BS"/>
</dbReference>
<feature type="region of interest" description="Disordered" evidence="7">
    <location>
        <begin position="252"/>
        <end position="277"/>
    </location>
</feature>
<dbReference type="Gene3D" id="3.30.200.20">
    <property type="entry name" value="Phosphorylase Kinase, domain 1"/>
    <property type="match status" value="1"/>
</dbReference>
<dbReference type="CDD" id="cd16655">
    <property type="entry name" value="RING-Ubox_WDSUB1-like"/>
    <property type="match status" value="1"/>
</dbReference>
<feature type="compositionally biased region" description="Polar residues" evidence="7">
    <location>
        <begin position="213"/>
        <end position="225"/>
    </location>
</feature>
<keyword evidence="6" id="KW-0067">ATP-binding</keyword>
<feature type="domain" description="U-box" evidence="8">
    <location>
        <begin position="634"/>
        <end position="707"/>
    </location>
</feature>
<dbReference type="Gene3D" id="3.40.50.620">
    <property type="entry name" value="HUPs"/>
    <property type="match status" value="1"/>
</dbReference>
<dbReference type="GO" id="GO:0061630">
    <property type="term" value="F:ubiquitin protein ligase activity"/>
    <property type="evidence" value="ECO:0007669"/>
    <property type="project" value="UniProtKB-EC"/>
</dbReference>
<dbReference type="PANTHER" id="PTHR45647">
    <property type="entry name" value="OS02G0152300 PROTEIN"/>
    <property type="match status" value="1"/>
</dbReference>
<evidence type="ECO:0000313" key="10">
    <source>
        <dbReference type="Proteomes" id="UP000604825"/>
    </source>
</evidence>
<comment type="catalytic activity">
    <reaction evidence="1">
        <text>S-ubiquitinyl-[E2 ubiquitin-conjugating enzyme]-L-cysteine + [acceptor protein]-L-lysine = [E2 ubiquitin-conjugating enzyme]-L-cysteine + N(6)-ubiquitinyl-[acceptor protein]-L-lysine.</text>
        <dbReference type="EC" id="2.3.2.27"/>
    </reaction>
</comment>
<evidence type="ECO:0000256" key="1">
    <source>
        <dbReference type="ARBA" id="ARBA00000900"/>
    </source>
</evidence>
<dbReference type="PROSITE" id="PS00107">
    <property type="entry name" value="PROTEIN_KINASE_ATP"/>
    <property type="match status" value="1"/>
</dbReference>
<dbReference type="InterPro" id="IPR014729">
    <property type="entry name" value="Rossmann-like_a/b/a_fold"/>
</dbReference>
<evidence type="ECO:0000313" key="9">
    <source>
        <dbReference type="EMBL" id="CAD6219409.1"/>
    </source>
</evidence>
<name>A0A811N781_9POAL</name>
<evidence type="ECO:0000256" key="4">
    <source>
        <dbReference type="ARBA" id="ARBA00022679"/>
    </source>
</evidence>
<sequence length="711" mass="77974">MAIQEETMVTESSLSSDPPITIGLAVSSSKSSKYAVRWALKNFGTRERTRFMLIHVRQKVTLVPIPMGNYVPVDQLRDDIASAYEKEVECEAQNMLLMYRNMCDGKVEAEVLVVKGDDVAETISGVVLACQIHKLFVGVSSQGNFMRKSKGNRTSSRICKCVPSFCMVYAISKGGLSMVYSPGSESDNSSKMLQVNESSNSELSSDKSSVSDITPSTISRSNSLGGNLDSPPSAHHNWSHCLQGHLSGSTLTSTVDKDQSISPCTDGSSNSWISEKSPTVSRALQELMLSEDEASTPCASGQISASTNLPVSDKALTVKSALQGLMLSEDKASTPCASGQISGTSNLPITGKAPTVSNALQELMLSEDKDNVNFELEKLRIKLGHMKGVCKLVQDESTSASQQMIDLVERRAQEEARLVEVHYRINTTIEAARKEREQQYAVEAQARHVRDLAKEEALKRQNLQLRASREADNMQKLEKLLELGGKSYIIFTWEEMESATSSFSEALKIGSGANGTVYKGKIHQKTVAIKVLKSDDSRITKHFEQELLTANSPMGLVDTVERAVEEDCLIDILDQRAGKWPVREAHELTQLGLSCLEMRSKDRPDLKSKVLVVLERLNNIASTACDSVQAVPTAPPSHFICPILKRVMQNPCIASDGYSYERVAIEMWLHENDVSPLTKARLPDKNLVPNHALLCLINCWKGEAGATGLIR</sequence>
<gene>
    <name evidence="9" type="ORF">NCGR_LOCUS13065</name>
</gene>
<dbReference type="CDD" id="cd01989">
    <property type="entry name" value="USP_STK_Ubox_N"/>
    <property type="match status" value="1"/>
</dbReference>
<dbReference type="GO" id="GO:0016567">
    <property type="term" value="P:protein ubiquitination"/>
    <property type="evidence" value="ECO:0007669"/>
    <property type="project" value="UniProtKB-UniPathway"/>
</dbReference>
<dbReference type="EMBL" id="CAJGYO010000003">
    <property type="protein sequence ID" value="CAD6219409.1"/>
    <property type="molecule type" value="Genomic_DNA"/>
</dbReference>
<dbReference type="InterPro" id="IPR011009">
    <property type="entry name" value="Kinase-like_dom_sf"/>
</dbReference>
<dbReference type="AlphaFoldDB" id="A0A811N781"/>
<dbReference type="SUPFAM" id="SSF56112">
    <property type="entry name" value="Protein kinase-like (PK-like)"/>
    <property type="match status" value="1"/>
</dbReference>
<dbReference type="Pfam" id="PF04564">
    <property type="entry name" value="U-box"/>
    <property type="match status" value="1"/>
</dbReference>
<dbReference type="InterPro" id="IPR003613">
    <property type="entry name" value="Ubox_domain"/>
</dbReference>
<comment type="pathway">
    <text evidence="2">Protein modification; protein ubiquitination.</text>
</comment>
<feature type="binding site" evidence="6">
    <location>
        <position position="530"/>
    </location>
    <ligand>
        <name>ATP</name>
        <dbReference type="ChEBI" id="CHEBI:30616"/>
    </ligand>
</feature>
<evidence type="ECO:0000256" key="7">
    <source>
        <dbReference type="SAM" id="MobiDB-lite"/>
    </source>
</evidence>
<evidence type="ECO:0000256" key="2">
    <source>
        <dbReference type="ARBA" id="ARBA00004906"/>
    </source>
</evidence>
<proteinExistence type="predicted"/>
<comment type="caution">
    <text evidence="9">The sequence shown here is derived from an EMBL/GenBank/DDBJ whole genome shotgun (WGS) entry which is preliminary data.</text>
</comment>
<dbReference type="OrthoDB" id="10064100at2759"/>
<organism evidence="9 10">
    <name type="scientific">Miscanthus lutarioriparius</name>
    <dbReference type="NCBI Taxonomy" id="422564"/>
    <lineage>
        <taxon>Eukaryota</taxon>
        <taxon>Viridiplantae</taxon>
        <taxon>Streptophyta</taxon>
        <taxon>Embryophyta</taxon>
        <taxon>Tracheophyta</taxon>
        <taxon>Spermatophyta</taxon>
        <taxon>Magnoliopsida</taxon>
        <taxon>Liliopsida</taxon>
        <taxon>Poales</taxon>
        <taxon>Poaceae</taxon>
        <taxon>PACMAD clade</taxon>
        <taxon>Panicoideae</taxon>
        <taxon>Andropogonodae</taxon>
        <taxon>Andropogoneae</taxon>
        <taxon>Saccharinae</taxon>
        <taxon>Miscanthus</taxon>
    </lineage>
</organism>
<dbReference type="PANTHER" id="PTHR45647:SF114">
    <property type="entry name" value="OS10G0561500 PROTEIN"/>
    <property type="match status" value="1"/>
</dbReference>